<evidence type="ECO:0000313" key="6">
    <source>
        <dbReference type="Proteomes" id="UP000515860"/>
    </source>
</evidence>
<dbReference type="InterPro" id="IPR027417">
    <property type="entry name" value="P-loop_NTPase"/>
</dbReference>
<dbReference type="RefSeq" id="WP_249328466.1">
    <property type="nucleotide sequence ID" value="NZ_CP060635.1"/>
</dbReference>
<feature type="domain" description="ABC transporter" evidence="4">
    <location>
        <begin position="2"/>
        <end position="225"/>
    </location>
</feature>
<keyword evidence="1" id="KW-0677">Repeat</keyword>
<sequence length="510" mass="58322">MLQIKNLTITHKTDFRILLQDFSFVLNQGEKAAVIGEEGNGKSTLLRLIHEEYPACPYVEYTGEILKNGIRTGYLAQELDESELEKTVLEYCEGFYDFYSLSPREIAEISGRLSLEAELLYSDQKMRCLSGGEKVKVQFARLLMERPDVLLLDEPSNDLDLDMLAWMENFINTCGLPVMYISHDETLLARTANVIIHLEQSRRKTVASYTVVRTGYEEYVSARAARLTREEHMARREICQWKQQQERFRKIQQKVEHQQKSVSRQNPHGGALLKKKMHAVKALERRFAREQENLTDIPDVEEAIFLKLRTDEQLPASKRILELHDARIVLGEKVLAENLSLSVTGPEKICITGKNGIGKTTLLKEIAGILLGRRDIKAAYMPQDYSEILDMEKTPVDFLCSFGSHEEVSRIRTYLGSMKYTADEMEHRACQLSGGQKAKLLLLRMSLDGCNVLILDEPTRNFSPLSGPVIRRALKDYQGAVISVSHDRKYMEEVCDKRYCLTEKGLLEMS</sequence>
<dbReference type="InterPro" id="IPR003439">
    <property type="entry name" value="ABC_transporter-like_ATP-bd"/>
</dbReference>
<dbReference type="Gene3D" id="3.40.50.300">
    <property type="entry name" value="P-loop containing nucleotide triphosphate hydrolases"/>
    <property type="match status" value="2"/>
</dbReference>
<dbReference type="PROSITE" id="PS00211">
    <property type="entry name" value="ABC_TRANSPORTER_1"/>
    <property type="match status" value="2"/>
</dbReference>
<gene>
    <name evidence="5" type="ORF">H9Q79_12925</name>
</gene>
<evidence type="ECO:0000313" key="5">
    <source>
        <dbReference type="EMBL" id="QNM07810.1"/>
    </source>
</evidence>
<dbReference type="SUPFAM" id="SSF52540">
    <property type="entry name" value="P-loop containing nucleoside triphosphate hydrolases"/>
    <property type="match status" value="2"/>
</dbReference>
<evidence type="ECO:0000259" key="4">
    <source>
        <dbReference type="PROSITE" id="PS50893"/>
    </source>
</evidence>
<evidence type="ECO:0000256" key="1">
    <source>
        <dbReference type="ARBA" id="ARBA00022737"/>
    </source>
</evidence>
<protein>
    <submittedName>
        <fullName evidence="5">ABC-F family ATP-binding cassette domain-containing protein</fullName>
    </submittedName>
</protein>
<dbReference type="Proteomes" id="UP000515860">
    <property type="component" value="Chromosome"/>
</dbReference>
<proteinExistence type="predicted"/>
<evidence type="ECO:0000256" key="2">
    <source>
        <dbReference type="ARBA" id="ARBA00022741"/>
    </source>
</evidence>
<keyword evidence="6" id="KW-1185">Reference proteome</keyword>
<dbReference type="InterPro" id="IPR017871">
    <property type="entry name" value="ABC_transporter-like_CS"/>
</dbReference>
<dbReference type="KEGG" id="whj:H9Q79_12925"/>
<name>A0A7G9GAH8_9FIRM</name>
<dbReference type="PROSITE" id="PS50893">
    <property type="entry name" value="ABC_TRANSPORTER_2"/>
    <property type="match status" value="1"/>
</dbReference>
<accession>A0A7G9GAH8</accession>
<dbReference type="PANTHER" id="PTHR19211">
    <property type="entry name" value="ATP-BINDING TRANSPORT PROTEIN-RELATED"/>
    <property type="match status" value="1"/>
</dbReference>
<dbReference type="GO" id="GO:0005524">
    <property type="term" value="F:ATP binding"/>
    <property type="evidence" value="ECO:0007669"/>
    <property type="project" value="UniProtKB-KW"/>
</dbReference>
<dbReference type="InterPro" id="IPR003593">
    <property type="entry name" value="AAA+_ATPase"/>
</dbReference>
<dbReference type="SMART" id="SM00382">
    <property type="entry name" value="AAA"/>
    <property type="match status" value="2"/>
</dbReference>
<keyword evidence="3 5" id="KW-0067">ATP-binding</keyword>
<dbReference type="EMBL" id="CP060635">
    <property type="protein sequence ID" value="QNM07810.1"/>
    <property type="molecule type" value="Genomic_DNA"/>
</dbReference>
<dbReference type="PANTHER" id="PTHR19211:SF14">
    <property type="entry name" value="ATP-BINDING CASSETTE SUB-FAMILY F MEMBER 1"/>
    <property type="match status" value="1"/>
</dbReference>
<organism evidence="5 6">
    <name type="scientific">Wansuia hejianensis</name>
    <dbReference type="NCBI Taxonomy" id="2763667"/>
    <lineage>
        <taxon>Bacteria</taxon>
        <taxon>Bacillati</taxon>
        <taxon>Bacillota</taxon>
        <taxon>Clostridia</taxon>
        <taxon>Lachnospirales</taxon>
        <taxon>Lachnospiraceae</taxon>
        <taxon>Wansuia</taxon>
    </lineage>
</organism>
<dbReference type="CDD" id="cd03221">
    <property type="entry name" value="ABCF_EF-3"/>
    <property type="match status" value="1"/>
</dbReference>
<keyword evidence="2" id="KW-0547">Nucleotide-binding</keyword>
<dbReference type="Pfam" id="PF00005">
    <property type="entry name" value="ABC_tran"/>
    <property type="match status" value="2"/>
</dbReference>
<dbReference type="GO" id="GO:0016887">
    <property type="term" value="F:ATP hydrolysis activity"/>
    <property type="evidence" value="ECO:0007669"/>
    <property type="project" value="InterPro"/>
</dbReference>
<reference evidence="5 6" key="1">
    <citation type="submission" date="2020-08" db="EMBL/GenBank/DDBJ databases">
        <authorList>
            <person name="Liu C."/>
            <person name="Sun Q."/>
        </authorList>
    </citation>
    <scope>NUCLEOTIDE SEQUENCE [LARGE SCALE GENOMIC DNA]</scope>
    <source>
        <strain evidence="5 6">NSJ-29</strain>
    </source>
</reference>
<dbReference type="InterPro" id="IPR050611">
    <property type="entry name" value="ABCF"/>
</dbReference>
<evidence type="ECO:0000256" key="3">
    <source>
        <dbReference type="ARBA" id="ARBA00022840"/>
    </source>
</evidence>
<dbReference type="AlphaFoldDB" id="A0A7G9GAH8"/>